<sequence length="535" mass="57853">MLKPPTFHEAPPPLPTIDATVQARALEKMKALVKGNGLKAEKVSIDQVAAQLLSFKAEGFIRLATEYSSRSLPGKIEKGEAIGSPEAFEAALRQFPVQAQRDPGKRDTIVKTIMARPDKGYGAKDQSFKLDALAKEYVSHEACATCTQTGQMTCPKCGGQKMTVCQTCHGRQHILCPNCRGNGTVNQSGKVMPCARCRGRRRVQCSSCHGNGQIKCKGCNGAGKAACTSCKGSGFISHMAKVEMIAHLHFNYDRQGLPIELTKLLDAFSLRYIEKGDIDLGIETPEWQENEPPENIPIIYNVRVPYGEVTFNLGKRKATCIILGWNGEIIKGPEFLDDITKKGQGLLAKAASGQGNVGASLRDAAKYRILREATIIAASQLPTRKALSKLLQKYPVGISSDKLLRFIMQAGQAMQAITHKPRLIGLGLGTITFAAIASLYFMLMRAEIAKHLAALPIDPALSSILCDVVLCLLGTFVIVMSSQIFAGKALRQSLAGLASPATMKKILPKMGWTLWAAFALSLLITAGLFLGLIQD</sequence>
<dbReference type="AlphaFoldDB" id="A0A2W5FUI8"/>
<keyword evidence="1" id="KW-1133">Transmembrane helix</keyword>
<evidence type="ECO:0008006" key="4">
    <source>
        <dbReference type="Google" id="ProtNLM"/>
    </source>
</evidence>
<name>A0A2W5FUI8_9BACT</name>
<reference evidence="2 3" key="1">
    <citation type="submission" date="2017-08" db="EMBL/GenBank/DDBJ databases">
        <title>Infants hospitalized years apart are colonized by the same room-sourced microbial strains.</title>
        <authorList>
            <person name="Brooks B."/>
            <person name="Olm M.R."/>
            <person name="Firek B.A."/>
            <person name="Baker R."/>
            <person name="Thomas B.C."/>
            <person name="Morowitz M.J."/>
            <person name="Banfield J.F."/>
        </authorList>
    </citation>
    <scope>NUCLEOTIDE SEQUENCE [LARGE SCALE GENOMIC DNA]</scope>
    <source>
        <strain evidence="2">S2_006_000_R2_64</strain>
    </source>
</reference>
<keyword evidence="1" id="KW-0472">Membrane</keyword>
<organism evidence="2 3">
    <name type="scientific">Micavibrio aeruginosavorus</name>
    <dbReference type="NCBI Taxonomy" id="349221"/>
    <lineage>
        <taxon>Bacteria</taxon>
        <taxon>Pseudomonadati</taxon>
        <taxon>Bdellovibrionota</taxon>
        <taxon>Bdellovibrionia</taxon>
        <taxon>Bdellovibrionales</taxon>
        <taxon>Pseudobdellovibrionaceae</taxon>
        <taxon>Micavibrio</taxon>
    </lineage>
</organism>
<dbReference type="InterPro" id="IPR001305">
    <property type="entry name" value="HSP_DnaJ_Cys-rich_dom"/>
</dbReference>
<protein>
    <recommendedName>
        <fullName evidence="4">CR-type domain-containing protein</fullName>
    </recommendedName>
</protein>
<comment type="caution">
    <text evidence="2">The sequence shown here is derived from an EMBL/GenBank/DDBJ whole genome shotgun (WGS) entry which is preliminary data.</text>
</comment>
<dbReference type="GO" id="GO:0051082">
    <property type="term" value="F:unfolded protein binding"/>
    <property type="evidence" value="ECO:0007669"/>
    <property type="project" value="InterPro"/>
</dbReference>
<feature type="transmembrane region" description="Helical" evidence="1">
    <location>
        <begin position="464"/>
        <end position="486"/>
    </location>
</feature>
<feature type="transmembrane region" description="Helical" evidence="1">
    <location>
        <begin position="512"/>
        <end position="533"/>
    </location>
</feature>
<dbReference type="CDD" id="cd10719">
    <property type="entry name" value="DnaJ_zf"/>
    <property type="match status" value="1"/>
</dbReference>
<dbReference type="Proteomes" id="UP000249739">
    <property type="component" value="Unassembled WGS sequence"/>
</dbReference>
<dbReference type="PANTHER" id="PTHR15852">
    <property type="entry name" value="PLASTID TRANSCRIPTIONALLY ACTIVE PROTEIN"/>
    <property type="match status" value="1"/>
</dbReference>
<dbReference type="SUPFAM" id="SSF48695">
    <property type="entry name" value="Multiheme cytochromes"/>
    <property type="match status" value="1"/>
</dbReference>
<proteinExistence type="predicted"/>
<dbReference type="InterPro" id="IPR036280">
    <property type="entry name" value="Multihaem_cyt_sf"/>
</dbReference>
<evidence type="ECO:0000313" key="2">
    <source>
        <dbReference type="EMBL" id="PZP57497.1"/>
    </source>
</evidence>
<evidence type="ECO:0000313" key="3">
    <source>
        <dbReference type="Proteomes" id="UP000249739"/>
    </source>
</evidence>
<accession>A0A2W5FUI8</accession>
<feature type="transmembrane region" description="Helical" evidence="1">
    <location>
        <begin position="423"/>
        <end position="443"/>
    </location>
</feature>
<evidence type="ECO:0000256" key="1">
    <source>
        <dbReference type="SAM" id="Phobius"/>
    </source>
</evidence>
<gene>
    <name evidence="2" type="ORF">DI586_00230</name>
</gene>
<keyword evidence="1" id="KW-0812">Transmembrane</keyword>
<dbReference type="EMBL" id="QFOT01000001">
    <property type="protein sequence ID" value="PZP57497.1"/>
    <property type="molecule type" value="Genomic_DNA"/>
</dbReference>
<dbReference type="GO" id="GO:0031072">
    <property type="term" value="F:heat shock protein binding"/>
    <property type="evidence" value="ECO:0007669"/>
    <property type="project" value="InterPro"/>
</dbReference>
<dbReference type="PANTHER" id="PTHR15852:SF54">
    <property type="entry name" value="PROTEIN SSUH2 HOMOLOG"/>
    <property type="match status" value="1"/>
</dbReference>